<protein>
    <submittedName>
        <fullName evidence="3">Hpt domain-containing protein</fullName>
    </submittedName>
</protein>
<dbReference type="Gene3D" id="1.20.120.160">
    <property type="entry name" value="HPT domain"/>
    <property type="match status" value="1"/>
</dbReference>
<dbReference type="PROSITE" id="PS50894">
    <property type="entry name" value="HPT"/>
    <property type="match status" value="1"/>
</dbReference>
<organism evidence="3 4">
    <name type="scientific">Luteolibacter pohnpeiensis</name>
    <dbReference type="NCBI Taxonomy" id="454153"/>
    <lineage>
        <taxon>Bacteria</taxon>
        <taxon>Pseudomonadati</taxon>
        <taxon>Verrucomicrobiota</taxon>
        <taxon>Verrucomicrobiia</taxon>
        <taxon>Verrucomicrobiales</taxon>
        <taxon>Verrucomicrobiaceae</taxon>
        <taxon>Luteolibacter</taxon>
    </lineage>
</organism>
<evidence type="ECO:0000313" key="3">
    <source>
        <dbReference type="EMBL" id="MBK1880893.1"/>
    </source>
</evidence>
<gene>
    <name evidence="3" type="ORF">JIN85_00620</name>
</gene>
<keyword evidence="4" id="KW-1185">Reference proteome</keyword>
<dbReference type="EMBL" id="JAENIJ010000001">
    <property type="protein sequence ID" value="MBK1880893.1"/>
    <property type="molecule type" value="Genomic_DNA"/>
</dbReference>
<dbReference type="Proteomes" id="UP000603141">
    <property type="component" value="Unassembled WGS sequence"/>
</dbReference>
<keyword evidence="1" id="KW-0597">Phosphoprotein</keyword>
<reference evidence="3" key="1">
    <citation type="submission" date="2021-01" db="EMBL/GenBank/DDBJ databases">
        <title>Modified the classification status of verrucomicrobia.</title>
        <authorList>
            <person name="Feng X."/>
        </authorList>
    </citation>
    <scope>NUCLEOTIDE SEQUENCE</scope>
    <source>
        <strain evidence="3">KCTC 22041</strain>
    </source>
</reference>
<sequence>MSVDSEALNSNPNLLDYDQLSIFIDVGLDEFRTIFQDVVKDVPNTLATISNALAGGDEKTFRAQLHSLRGMLLNFGCIAIAVVLMGLEKAPELPQIAPEALLQKLTQLWESTRAALEAWADQAEAEGLG</sequence>
<comment type="caution">
    <text evidence="3">The sequence shown here is derived from an EMBL/GenBank/DDBJ whole genome shotgun (WGS) entry which is preliminary data.</text>
</comment>
<dbReference type="SUPFAM" id="SSF47226">
    <property type="entry name" value="Histidine-containing phosphotransfer domain, HPT domain"/>
    <property type="match status" value="1"/>
</dbReference>
<dbReference type="InterPro" id="IPR008207">
    <property type="entry name" value="Sig_transdc_His_kin_Hpt_dom"/>
</dbReference>
<evidence type="ECO:0000256" key="1">
    <source>
        <dbReference type="PROSITE-ProRule" id="PRU00110"/>
    </source>
</evidence>
<feature type="modified residue" description="Phosphohistidine" evidence="1">
    <location>
        <position position="66"/>
    </location>
</feature>
<name>A0A934S8Q3_9BACT</name>
<accession>A0A934S8Q3</accession>
<evidence type="ECO:0000313" key="4">
    <source>
        <dbReference type="Proteomes" id="UP000603141"/>
    </source>
</evidence>
<dbReference type="GO" id="GO:0004672">
    <property type="term" value="F:protein kinase activity"/>
    <property type="evidence" value="ECO:0007669"/>
    <property type="project" value="UniProtKB-ARBA"/>
</dbReference>
<proteinExistence type="predicted"/>
<dbReference type="InterPro" id="IPR036641">
    <property type="entry name" value="HPT_dom_sf"/>
</dbReference>
<dbReference type="GO" id="GO:0000160">
    <property type="term" value="P:phosphorelay signal transduction system"/>
    <property type="evidence" value="ECO:0007669"/>
    <property type="project" value="InterPro"/>
</dbReference>
<evidence type="ECO:0000259" key="2">
    <source>
        <dbReference type="PROSITE" id="PS50894"/>
    </source>
</evidence>
<feature type="domain" description="HPt" evidence="2">
    <location>
        <begin position="27"/>
        <end position="119"/>
    </location>
</feature>
<dbReference type="Pfam" id="PF01627">
    <property type="entry name" value="Hpt"/>
    <property type="match status" value="1"/>
</dbReference>
<dbReference type="AlphaFoldDB" id="A0A934S8Q3"/>
<dbReference type="RefSeq" id="WP_200266545.1">
    <property type="nucleotide sequence ID" value="NZ_JAENIJ010000001.1"/>
</dbReference>